<evidence type="ECO:0000256" key="6">
    <source>
        <dbReference type="ARBA" id="ARBA00022801"/>
    </source>
</evidence>
<evidence type="ECO:0000256" key="8">
    <source>
        <dbReference type="ARBA" id="ARBA00077656"/>
    </source>
</evidence>
<dbReference type="SUPFAM" id="SSF50630">
    <property type="entry name" value="Acid proteases"/>
    <property type="match status" value="1"/>
</dbReference>
<reference evidence="12 13" key="1">
    <citation type="submission" date="2020-09" db="EMBL/GenBank/DDBJ databases">
        <title>De no assembly of potato wild relative species, Solanum commersonii.</title>
        <authorList>
            <person name="Cho K."/>
        </authorList>
    </citation>
    <scope>NUCLEOTIDE SEQUENCE [LARGE SCALE GENOMIC DNA]</scope>
    <source>
        <strain evidence="12">LZ3.2</strain>
        <tissue evidence="12">Leaf</tissue>
    </source>
</reference>
<keyword evidence="2" id="KW-0645">Protease</keyword>
<dbReference type="PROSITE" id="PS00141">
    <property type="entry name" value="ASP_PROTEASE"/>
    <property type="match status" value="1"/>
</dbReference>
<evidence type="ECO:0000256" key="3">
    <source>
        <dbReference type="ARBA" id="ARBA00022729"/>
    </source>
</evidence>
<comment type="caution">
    <text evidence="12">The sequence shown here is derived from an EMBL/GenBank/DDBJ whole genome shotgun (WGS) entry which is preliminary data.</text>
</comment>
<comment type="similarity">
    <text evidence="1">Belongs to the peptidase A1 family.</text>
</comment>
<dbReference type="OrthoDB" id="2747330at2759"/>
<evidence type="ECO:0000256" key="1">
    <source>
        <dbReference type="ARBA" id="ARBA00007447"/>
    </source>
</evidence>
<dbReference type="Proteomes" id="UP000824120">
    <property type="component" value="Chromosome 6"/>
</dbReference>
<evidence type="ECO:0000313" key="12">
    <source>
        <dbReference type="EMBL" id="KAG5601210.1"/>
    </source>
</evidence>
<evidence type="ECO:0000259" key="11">
    <source>
        <dbReference type="PROSITE" id="PS51767"/>
    </source>
</evidence>
<dbReference type="FunFam" id="2.40.70.10:FF:000015">
    <property type="entry name" value="Aspartyl protease family protein"/>
    <property type="match status" value="1"/>
</dbReference>
<protein>
    <recommendedName>
        <fullName evidence="7">Aspartic proteinase Asp1</fullName>
    </recommendedName>
    <alternativeName>
        <fullName evidence="8">Nucellin-like protein</fullName>
    </alternativeName>
</protein>
<feature type="active site" evidence="9">
    <location>
        <position position="68"/>
    </location>
</feature>
<proteinExistence type="inferred from homology"/>
<keyword evidence="13" id="KW-1185">Reference proteome</keyword>
<evidence type="ECO:0000256" key="4">
    <source>
        <dbReference type="ARBA" id="ARBA00022737"/>
    </source>
</evidence>
<dbReference type="PANTHER" id="PTHR13683">
    <property type="entry name" value="ASPARTYL PROTEASES"/>
    <property type="match status" value="1"/>
</dbReference>
<organism evidence="12 13">
    <name type="scientific">Solanum commersonii</name>
    <name type="common">Commerson's wild potato</name>
    <name type="synonym">Commerson's nightshade</name>
    <dbReference type="NCBI Taxonomy" id="4109"/>
    <lineage>
        <taxon>Eukaryota</taxon>
        <taxon>Viridiplantae</taxon>
        <taxon>Streptophyta</taxon>
        <taxon>Embryophyta</taxon>
        <taxon>Tracheophyta</taxon>
        <taxon>Spermatophyta</taxon>
        <taxon>Magnoliopsida</taxon>
        <taxon>eudicotyledons</taxon>
        <taxon>Gunneridae</taxon>
        <taxon>Pentapetalae</taxon>
        <taxon>asterids</taxon>
        <taxon>lamiids</taxon>
        <taxon>Solanales</taxon>
        <taxon>Solanaceae</taxon>
        <taxon>Solanoideae</taxon>
        <taxon>Solaneae</taxon>
        <taxon>Solanum</taxon>
    </lineage>
</organism>
<sequence>MKVLLLVLHFLLLLESCFSAFNIPIWKKQLKSGSSLVFPLAGNVYPIGYYQVTLEVGQPPKPYFFDIDTGSDLTWLQCDAPCAKCTPAPHHLYKPHRNIVTCKDPVCTSLHWPENHPCHDPNEQCDYEVAYADSGSSLGVLVKDTFPLRFTNGSIAAPHLIFGCGYSQEVPASTHTPFTDGVLGLAYGKSSIVSQLSGLGLIRNVVGHCLSGQGGGFLFFGDDVLPSSGIAWRPIEQTSSEYVLCYVIGLVSGALELNEKLMHFYDFRKHYSLGPAELLFDGQATGVKGLPIIFDSGSTFTYFSSKAYDIFLSSIKKNINAKELTDATNDKSLPVCWSGSKPFKSVNDATIYFKPFTLSFMKAKNVEFQLLPEAYLILTEHGNVCLGILNGTEVGLGNHNLIGDISLLDKMVVYDNEKKQIGWLPANCKKLPISRDHGEDYYDAYPANIGLNKGTCPAKFDSLKQKQK</sequence>
<evidence type="ECO:0000256" key="10">
    <source>
        <dbReference type="SAM" id="SignalP"/>
    </source>
</evidence>
<evidence type="ECO:0000256" key="9">
    <source>
        <dbReference type="PIRSR" id="PIRSR601461-1"/>
    </source>
</evidence>
<dbReference type="InterPro" id="IPR021109">
    <property type="entry name" value="Peptidase_aspartic_dom_sf"/>
</dbReference>
<feature type="domain" description="Peptidase A1" evidence="11">
    <location>
        <begin position="50"/>
        <end position="424"/>
    </location>
</feature>
<keyword evidence="3 10" id="KW-0732">Signal</keyword>
<dbReference type="PANTHER" id="PTHR13683:SF814">
    <property type="entry name" value="ASPARTIC PROTEINASE ASP1-LIKE"/>
    <property type="match status" value="1"/>
</dbReference>
<keyword evidence="6" id="KW-0378">Hydrolase</keyword>
<feature type="signal peptide" evidence="10">
    <location>
        <begin position="1"/>
        <end position="19"/>
    </location>
</feature>
<dbReference type="Pfam" id="PF14543">
    <property type="entry name" value="TAXi_N"/>
    <property type="match status" value="1"/>
</dbReference>
<dbReference type="AlphaFoldDB" id="A0A9J5YLC3"/>
<dbReference type="InterPro" id="IPR001969">
    <property type="entry name" value="Aspartic_peptidase_AS"/>
</dbReference>
<evidence type="ECO:0000256" key="5">
    <source>
        <dbReference type="ARBA" id="ARBA00022750"/>
    </source>
</evidence>
<dbReference type="FunFam" id="2.40.70.10:FF:000027">
    <property type="entry name" value="Aspartic proteinase Asp1 isoform A"/>
    <property type="match status" value="1"/>
</dbReference>
<dbReference type="Gene3D" id="2.40.70.10">
    <property type="entry name" value="Acid Proteases"/>
    <property type="match status" value="2"/>
</dbReference>
<dbReference type="InterPro" id="IPR032861">
    <property type="entry name" value="TAXi_N"/>
</dbReference>
<evidence type="ECO:0000256" key="7">
    <source>
        <dbReference type="ARBA" id="ARBA00068871"/>
    </source>
</evidence>
<dbReference type="InterPro" id="IPR033121">
    <property type="entry name" value="PEPTIDASE_A1"/>
</dbReference>
<dbReference type="InterPro" id="IPR032799">
    <property type="entry name" value="TAXi_C"/>
</dbReference>
<keyword evidence="5" id="KW-0064">Aspartyl protease</keyword>
<dbReference type="InterPro" id="IPR001461">
    <property type="entry name" value="Aspartic_peptidase_A1"/>
</dbReference>
<dbReference type="Pfam" id="PF14541">
    <property type="entry name" value="TAXi_C"/>
    <property type="match status" value="1"/>
</dbReference>
<evidence type="ECO:0000313" key="13">
    <source>
        <dbReference type="Proteomes" id="UP000824120"/>
    </source>
</evidence>
<dbReference type="PROSITE" id="PS51767">
    <property type="entry name" value="PEPTIDASE_A1"/>
    <property type="match status" value="1"/>
</dbReference>
<feature type="active site" evidence="9">
    <location>
        <position position="295"/>
    </location>
</feature>
<evidence type="ECO:0000256" key="2">
    <source>
        <dbReference type="ARBA" id="ARBA00022670"/>
    </source>
</evidence>
<name>A0A9J5YLC3_SOLCO</name>
<dbReference type="EMBL" id="JACXVP010000006">
    <property type="protein sequence ID" value="KAG5601210.1"/>
    <property type="molecule type" value="Genomic_DNA"/>
</dbReference>
<accession>A0A9J5YLC3</accession>
<keyword evidence="4" id="KW-0677">Repeat</keyword>
<feature type="chain" id="PRO_5039891075" description="Aspartic proteinase Asp1" evidence="10">
    <location>
        <begin position="20"/>
        <end position="468"/>
    </location>
</feature>
<dbReference type="GO" id="GO:0004190">
    <property type="term" value="F:aspartic-type endopeptidase activity"/>
    <property type="evidence" value="ECO:0007669"/>
    <property type="project" value="UniProtKB-KW"/>
</dbReference>
<dbReference type="GO" id="GO:0006508">
    <property type="term" value="P:proteolysis"/>
    <property type="evidence" value="ECO:0007669"/>
    <property type="project" value="UniProtKB-KW"/>
</dbReference>
<gene>
    <name evidence="12" type="ORF">H5410_032580</name>
</gene>